<dbReference type="Proteomes" id="UP000249524">
    <property type="component" value="Unassembled WGS sequence"/>
</dbReference>
<protein>
    <recommendedName>
        <fullName evidence="4">AlpA family phage regulatory protein</fullName>
    </recommendedName>
</protein>
<dbReference type="Pfam" id="PF05930">
    <property type="entry name" value="Phage_AlpA"/>
    <property type="match status" value="1"/>
</dbReference>
<dbReference type="EMBL" id="QFYS01000002">
    <property type="protein sequence ID" value="RAK67830.1"/>
    <property type="molecule type" value="Genomic_DNA"/>
</dbReference>
<dbReference type="InterPro" id="IPR010260">
    <property type="entry name" value="AlpA"/>
</dbReference>
<reference evidence="2 3" key="1">
    <citation type="submission" date="2018-05" db="EMBL/GenBank/DDBJ databases">
        <authorList>
            <person name="Lanie J.A."/>
            <person name="Ng W.-L."/>
            <person name="Kazmierczak K.M."/>
            <person name="Andrzejewski T.M."/>
            <person name="Davidsen T.M."/>
            <person name="Wayne K.J."/>
            <person name="Tettelin H."/>
            <person name="Glass J.I."/>
            <person name="Rusch D."/>
            <person name="Podicherti R."/>
            <person name="Tsui H.-C.T."/>
            <person name="Winkler M.E."/>
        </authorList>
    </citation>
    <scope>NUCLEOTIDE SEQUENCE [LARGE SCALE GENOMIC DNA]</scope>
    <source>
        <strain evidence="2 3">BUT-10</strain>
    </source>
</reference>
<dbReference type="SUPFAM" id="SSF46955">
    <property type="entry name" value="Putative DNA-binding domain"/>
    <property type="match status" value="1"/>
</dbReference>
<organism evidence="2 3">
    <name type="scientific">Phenylobacterium kunshanense</name>
    <dbReference type="NCBI Taxonomy" id="1445034"/>
    <lineage>
        <taxon>Bacteria</taxon>
        <taxon>Pseudomonadati</taxon>
        <taxon>Pseudomonadota</taxon>
        <taxon>Alphaproteobacteria</taxon>
        <taxon>Caulobacterales</taxon>
        <taxon>Caulobacteraceae</taxon>
        <taxon>Phenylobacterium</taxon>
    </lineage>
</organism>
<evidence type="ECO:0008006" key="4">
    <source>
        <dbReference type="Google" id="ProtNLM"/>
    </source>
</evidence>
<dbReference type="AlphaFoldDB" id="A0A328BKI8"/>
<dbReference type="InterPro" id="IPR009061">
    <property type="entry name" value="DNA-bd_dom_put_sf"/>
</dbReference>
<evidence type="ECO:0000313" key="2">
    <source>
        <dbReference type="EMBL" id="RAK67830.1"/>
    </source>
</evidence>
<name>A0A328BKI8_9CAUL</name>
<dbReference type="OrthoDB" id="9801242at2"/>
<evidence type="ECO:0000256" key="1">
    <source>
        <dbReference type="SAM" id="MobiDB-lite"/>
    </source>
</evidence>
<feature type="region of interest" description="Disordered" evidence="1">
    <location>
        <begin position="120"/>
        <end position="156"/>
    </location>
</feature>
<evidence type="ECO:0000313" key="3">
    <source>
        <dbReference type="Proteomes" id="UP000249524"/>
    </source>
</evidence>
<comment type="caution">
    <text evidence="2">The sequence shown here is derived from an EMBL/GenBank/DDBJ whole genome shotgun (WGS) entry which is preliminary data.</text>
</comment>
<gene>
    <name evidence="2" type="ORF">DJ019_08025</name>
</gene>
<accession>A0A328BKI8</accession>
<proteinExistence type="predicted"/>
<sequence>MAPPASTFVESPGTLAAHCANGRGRNAQACAGTGASRSSIHASGAEALANWRTFLDAETSGGRFLPWREVAVSTGLSRTTAWRLQKRGDFPSPYAISPGRVGYREAEIEAWRVSRGHSVGRASARGSATPGGPDRCATSRDRLASQGPRLDEPMAEGADNCEAKAPQVVASVERVRAATRRGAAARRRCQHAKAIAQQMLFDF</sequence>
<keyword evidence="3" id="KW-1185">Reference proteome</keyword>